<evidence type="ECO:0000256" key="4">
    <source>
        <dbReference type="ARBA" id="ARBA00022989"/>
    </source>
</evidence>
<feature type="transmembrane region" description="Helical" evidence="11">
    <location>
        <begin position="108"/>
        <end position="129"/>
    </location>
</feature>
<dbReference type="STRING" id="6526.A0A2C9K2J4"/>
<dbReference type="GO" id="GO:0005886">
    <property type="term" value="C:plasma membrane"/>
    <property type="evidence" value="ECO:0007669"/>
    <property type="project" value="UniProtKB-SubCell"/>
</dbReference>
<dbReference type="AlphaFoldDB" id="A0A2C9K2J4"/>
<evidence type="ECO:0000256" key="3">
    <source>
        <dbReference type="ARBA" id="ARBA00022692"/>
    </source>
</evidence>
<evidence type="ECO:0000256" key="2">
    <source>
        <dbReference type="ARBA" id="ARBA00022475"/>
    </source>
</evidence>
<accession>A0A2C9K2J4</accession>
<feature type="domain" description="G-protein coupled receptors family 1 profile" evidence="12">
    <location>
        <begin position="36"/>
        <end position="379"/>
    </location>
</feature>
<dbReference type="VEuPathDB" id="VectorBase:BGLAX_041258"/>
<dbReference type="InterPro" id="IPR017452">
    <property type="entry name" value="GPCR_Rhodpsn_7TM"/>
</dbReference>
<dbReference type="Gene3D" id="1.20.1070.10">
    <property type="entry name" value="Rhodopsin 7-helix transmembrane proteins"/>
    <property type="match status" value="1"/>
</dbReference>
<evidence type="ECO:0000256" key="10">
    <source>
        <dbReference type="SAM" id="MobiDB-lite"/>
    </source>
</evidence>
<dbReference type="KEGG" id="bgt:106078810"/>
<proteinExistence type="inferred from homology"/>
<keyword evidence="6 11" id="KW-0472">Membrane</keyword>
<feature type="transmembrane region" description="Helical" evidence="11">
    <location>
        <begin position="20"/>
        <end position="45"/>
    </location>
</feature>
<feature type="transmembrane region" description="Helical" evidence="11">
    <location>
        <begin position="150"/>
        <end position="177"/>
    </location>
</feature>
<feature type="compositionally biased region" description="Polar residues" evidence="10">
    <location>
        <begin position="263"/>
        <end position="289"/>
    </location>
</feature>
<feature type="transmembrane region" description="Helical" evidence="11">
    <location>
        <begin position="66"/>
        <end position="88"/>
    </location>
</feature>
<evidence type="ECO:0000256" key="8">
    <source>
        <dbReference type="ARBA" id="ARBA00023224"/>
    </source>
</evidence>
<dbReference type="PROSITE" id="PS00237">
    <property type="entry name" value="G_PROTEIN_RECEP_F1_1"/>
    <property type="match status" value="1"/>
</dbReference>
<feature type="transmembrane region" description="Helical" evidence="11">
    <location>
        <begin position="323"/>
        <end position="347"/>
    </location>
</feature>
<evidence type="ECO:0000256" key="6">
    <source>
        <dbReference type="ARBA" id="ARBA00023136"/>
    </source>
</evidence>
<feature type="transmembrane region" description="Helical" evidence="11">
    <location>
        <begin position="197"/>
        <end position="218"/>
    </location>
</feature>
<dbReference type="PRINTS" id="PR00237">
    <property type="entry name" value="GPCRRHODOPSN"/>
</dbReference>
<dbReference type="Pfam" id="PF00001">
    <property type="entry name" value="7tm_1"/>
    <property type="match status" value="1"/>
</dbReference>
<feature type="region of interest" description="Disordered" evidence="10">
    <location>
        <begin position="234"/>
        <end position="295"/>
    </location>
</feature>
<dbReference type="RefSeq" id="XP_013095296.2">
    <property type="nucleotide sequence ID" value="XM_013239842.2"/>
</dbReference>
<dbReference type="OrthoDB" id="6152916at2759"/>
<feature type="transmembrane region" description="Helical" evidence="11">
    <location>
        <begin position="359"/>
        <end position="381"/>
    </location>
</feature>
<dbReference type="InterPro" id="IPR000276">
    <property type="entry name" value="GPCR_Rhodpsn"/>
</dbReference>
<dbReference type="PROSITE" id="PS50262">
    <property type="entry name" value="G_PROTEIN_RECEP_F1_2"/>
    <property type="match status" value="1"/>
</dbReference>
<evidence type="ECO:0000313" key="13">
    <source>
        <dbReference type="EnsemblMetazoa" id="BGLB012052-PB"/>
    </source>
</evidence>
<evidence type="ECO:0000259" key="12">
    <source>
        <dbReference type="PROSITE" id="PS50262"/>
    </source>
</evidence>
<keyword evidence="3 9" id="KW-0812">Transmembrane</keyword>
<keyword evidence="8 9" id="KW-0807">Transducer</keyword>
<reference evidence="13" key="1">
    <citation type="submission" date="2020-05" db="UniProtKB">
        <authorList>
            <consortium name="EnsemblMetazoa"/>
        </authorList>
    </citation>
    <scope>IDENTIFICATION</scope>
    <source>
        <strain evidence="13">BB02</strain>
    </source>
</reference>
<dbReference type="EnsemblMetazoa" id="BGLB012052-RB">
    <property type="protein sequence ID" value="BGLB012052-PB"/>
    <property type="gene ID" value="BGLB012052"/>
</dbReference>
<evidence type="ECO:0000256" key="9">
    <source>
        <dbReference type="RuleBase" id="RU000688"/>
    </source>
</evidence>
<evidence type="ECO:0000256" key="7">
    <source>
        <dbReference type="ARBA" id="ARBA00023170"/>
    </source>
</evidence>
<keyword evidence="2" id="KW-1003">Cell membrane</keyword>
<dbReference type="Proteomes" id="UP000076420">
    <property type="component" value="Unassembled WGS sequence"/>
</dbReference>
<name>A0A2C9K2J4_BIOGL</name>
<comment type="subcellular location">
    <subcellularLocation>
        <location evidence="1">Cell membrane</location>
        <topology evidence="1">Multi-pass membrane protein</topology>
    </subcellularLocation>
</comment>
<dbReference type="GO" id="GO:0004930">
    <property type="term" value="F:G protein-coupled receptor activity"/>
    <property type="evidence" value="ECO:0007669"/>
    <property type="project" value="UniProtKB-KW"/>
</dbReference>
<keyword evidence="5 9" id="KW-0297">G-protein coupled receptor</keyword>
<evidence type="ECO:0000256" key="1">
    <source>
        <dbReference type="ARBA" id="ARBA00004651"/>
    </source>
</evidence>
<evidence type="ECO:0000313" key="14">
    <source>
        <dbReference type="Proteomes" id="UP000076420"/>
    </source>
</evidence>
<keyword evidence="7 9" id="KW-0675">Receptor</keyword>
<feature type="compositionally biased region" description="Low complexity" evidence="10">
    <location>
        <begin position="249"/>
        <end position="260"/>
    </location>
</feature>
<evidence type="ECO:0000256" key="5">
    <source>
        <dbReference type="ARBA" id="ARBA00023040"/>
    </source>
</evidence>
<keyword evidence="4 11" id="KW-1133">Transmembrane helix</keyword>
<comment type="similarity">
    <text evidence="9">Belongs to the G-protein coupled receptor 1 family.</text>
</comment>
<gene>
    <name evidence="13" type="primary">106078810</name>
</gene>
<sequence>MSHHARSGKPPITSNRNILVILTVLFCVVAVVTLFLNAIVIVAICKPSRKGQGPGHARRNGNNTQVVKLLMASMAAADAVVALVIMPLKITEMAHNGEWIFPKSMCKFRSLTSIYLCTVSVYHVMGMAIDRYLAICRPMSYRLLTIKTGCLMAGLFWTIPMVLYLIPIIAKWIIIVRSDTGCGHLRNNFCKAKMHDTYSVASAVLSFYIPFLMIFSLYSKVLLEVRKFHKGHHGTLSKSRSQKNVSLKSNSSENDSFNDNGQKESNPGSLRKCSGSSNISKKLSNIGKSSSREYRKPSSDLRLNYVGTSSFRKSGIRKKSTKALLTIGLIVITFTVTWLPFSVFKVVFGVSGHTPFPAWIYNLTIWMGYFNSTLNPILFCLHQGIRSSVKKLLFP</sequence>
<evidence type="ECO:0000256" key="11">
    <source>
        <dbReference type="SAM" id="Phobius"/>
    </source>
</evidence>
<dbReference type="SUPFAM" id="SSF81321">
    <property type="entry name" value="Family A G protein-coupled receptor-like"/>
    <property type="match status" value="1"/>
</dbReference>
<organism evidence="13 14">
    <name type="scientific">Biomphalaria glabrata</name>
    <name type="common">Bloodfluke planorb</name>
    <name type="synonym">Freshwater snail</name>
    <dbReference type="NCBI Taxonomy" id="6526"/>
    <lineage>
        <taxon>Eukaryota</taxon>
        <taxon>Metazoa</taxon>
        <taxon>Spiralia</taxon>
        <taxon>Lophotrochozoa</taxon>
        <taxon>Mollusca</taxon>
        <taxon>Gastropoda</taxon>
        <taxon>Heterobranchia</taxon>
        <taxon>Euthyneura</taxon>
        <taxon>Panpulmonata</taxon>
        <taxon>Hygrophila</taxon>
        <taxon>Lymnaeoidea</taxon>
        <taxon>Planorbidae</taxon>
        <taxon>Biomphalaria</taxon>
    </lineage>
</organism>
<dbReference type="PANTHER" id="PTHR24248">
    <property type="entry name" value="ADRENERGIC RECEPTOR-RELATED G-PROTEIN COUPLED RECEPTOR"/>
    <property type="match status" value="1"/>
</dbReference>
<protein>
    <recommendedName>
        <fullName evidence="12">G-protein coupled receptors family 1 profile domain-containing protein</fullName>
    </recommendedName>
</protein>
<dbReference type="VEuPathDB" id="VectorBase:BGLB012052"/>
<feature type="compositionally biased region" description="Polar residues" evidence="10">
    <location>
        <begin position="236"/>
        <end position="248"/>
    </location>
</feature>